<proteinExistence type="predicted"/>
<organism evidence="1 2">
    <name type="scientific">Lupinus albus</name>
    <name type="common">White lupine</name>
    <name type="synonym">Lupinus termis</name>
    <dbReference type="NCBI Taxonomy" id="3870"/>
    <lineage>
        <taxon>Eukaryota</taxon>
        <taxon>Viridiplantae</taxon>
        <taxon>Streptophyta</taxon>
        <taxon>Embryophyta</taxon>
        <taxon>Tracheophyta</taxon>
        <taxon>Spermatophyta</taxon>
        <taxon>Magnoliopsida</taxon>
        <taxon>eudicotyledons</taxon>
        <taxon>Gunneridae</taxon>
        <taxon>Pentapetalae</taxon>
        <taxon>rosids</taxon>
        <taxon>fabids</taxon>
        <taxon>Fabales</taxon>
        <taxon>Fabaceae</taxon>
        <taxon>Papilionoideae</taxon>
        <taxon>50 kb inversion clade</taxon>
        <taxon>genistoids sensu lato</taxon>
        <taxon>core genistoids</taxon>
        <taxon>Genisteae</taxon>
        <taxon>Lupinus</taxon>
    </lineage>
</organism>
<dbReference type="AlphaFoldDB" id="A0A6A4QIT6"/>
<reference evidence="2" key="1">
    <citation type="journal article" date="2020" name="Nat. Commun.">
        <title>Genome sequence of the cluster root forming white lupin.</title>
        <authorList>
            <person name="Hufnagel B."/>
            <person name="Marques A."/>
            <person name="Soriano A."/>
            <person name="Marques L."/>
            <person name="Divol F."/>
            <person name="Doumas P."/>
            <person name="Sallet E."/>
            <person name="Mancinotti D."/>
            <person name="Carrere S."/>
            <person name="Marande W."/>
            <person name="Arribat S."/>
            <person name="Keller J."/>
            <person name="Huneau C."/>
            <person name="Blein T."/>
            <person name="Aime D."/>
            <person name="Laguerre M."/>
            <person name="Taylor J."/>
            <person name="Schubert V."/>
            <person name="Nelson M."/>
            <person name="Geu-Flores F."/>
            <person name="Crespi M."/>
            <person name="Gallardo-Guerrero K."/>
            <person name="Delaux P.-M."/>
            <person name="Salse J."/>
            <person name="Berges H."/>
            <person name="Guyot R."/>
            <person name="Gouzy J."/>
            <person name="Peret B."/>
        </authorList>
    </citation>
    <scope>NUCLEOTIDE SEQUENCE [LARGE SCALE GENOMIC DNA]</scope>
    <source>
        <strain evidence="2">cv. Amiga</strain>
    </source>
</reference>
<protein>
    <submittedName>
        <fullName evidence="1">Uncharacterized protein</fullName>
    </submittedName>
</protein>
<sequence>MVAPNVHIILSCGAHWRRGWVWQHRFSGGDFLRRLGEKSILFVGGSLSLNNGN</sequence>
<accession>A0A6A4QIT6</accession>
<gene>
    <name evidence="1" type="ORF">Lalb_Chr05g0226931</name>
</gene>
<evidence type="ECO:0000313" key="2">
    <source>
        <dbReference type="Proteomes" id="UP000447434"/>
    </source>
</evidence>
<comment type="caution">
    <text evidence="1">The sequence shown here is derived from an EMBL/GenBank/DDBJ whole genome shotgun (WGS) entry which is preliminary data.</text>
</comment>
<evidence type="ECO:0000313" key="1">
    <source>
        <dbReference type="EMBL" id="KAE9614345.1"/>
    </source>
</evidence>
<dbReference type="Proteomes" id="UP000447434">
    <property type="component" value="Chromosome 5"/>
</dbReference>
<dbReference type="EMBL" id="WOCE01000005">
    <property type="protein sequence ID" value="KAE9614345.1"/>
    <property type="molecule type" value="Genomic_DNA"/>
</dbReference>
<name>A0A6A4QIT6_LUPAL</name>
<keyword evidence="2" id="KW-1185">Reference proteome</keyword>